<evidence type="ECO:0000313" key="9">
    <source>
        <dbReference type="Proteomes" id="UP000472264"/>
    </source>
</evidence>
<keyword evidence="9" id="KW-1185">Reference proteome</keyword>
<dbReference type="InterPro" id="IPR000232">
    <property type="entry name" value="HSF_DNA-bd"/>
</dbReference>
<evidence type="ECO:0000256" key="2">
    <source>
        <dbReference type="ARBA" id="ARBA00006403"/>
    </source>
</evidence>
<reference evidence="8" key="3">
    <citation type="submission" date="2025-09" db="UniProtKB">
        <authorList>
            <consortium name="Ensembl"/>
        </authorList>
    </citation>
    <scope>IDENTIFICATION</scope>
</reference>
<dbReference type="InterPro" id="IPR036390">
    <property type="entry name" value="WH_DNA-bd_sf"/>
</dbReference>
<organism evidence="8 9">
    <name type="scientific">Echeneis naucrates</name>
    <name type="common">Live sharksucker</name>
    <dbReference type="NCBI Taxonomy" id="173247"/>
    <lineage>
        <taxon>Eukaryota</taxon>
        <taxon>Metazoa</taxon>
        <taxon>Chordata</taxon>
        <taxon>Craniata</taxon>
        <taxon>Vertebrata</taxon>
        <taxon>Euteleostomi</taxon>
        <taxon>Actinopterygii</taxon>
        <taxon>Neopterygii</taxon>
        <taxon>Teleostei</taxon>
        <taxon>Neoteleostei</taxon>
        <taxon>Acanthomorphata</taxon>
        <taxon>Carangaria</taxon>
        <taxon>Carangiformes</taxon>
        <taxon>Echeneidae</taxon>
        <taxon>Echeneis</taxon>
    </lineage>
</organism>
<reference evidence="8" key="1">
    <citation type="submission" date="2021-04" db="EMBL/GenBank/DDBJ databases">
        <authorList>
            <consortium name="Wellcome Sanger Institute Data Sharing"/>
        </authorList>
    </citation>
    <scope>NUCLEOTIDE SEQUENCE [LARGE SCALE GENOMIC DNA]</scope>
</reference>
<evidence type="ECO:0000256" key="4">
    <source>
        <dbReference type="ARBA" id="ARBA00023242"/>
    </source>
</evidence>
<dbReference type="OMA" id="WDRQGEV"/>
<dbReference type="InterPro" id="IPR036388">
    <property type="entry name" value="WH-like_DNA-bd_sf"/>
</dbReference>
<evidence type="ECO:0000256" key="1">
    <source>
        <dbReference type="ARBA" id="ARBA00004123"/>
    </source>
</evidence>
<dbReference type="GO" id="GO:0003700">
    <property type="term" value="F:DNA-binding transcription factor activity"/>
    <property type="evidence" value="ECO:0007669"/>
    <property type="project" value="InterPro"/>
</dbReference>
<feature type="region of interest" description="Disordered" evidence="6">
    <location>
        <begin position="285"/>
        <end position="304"/>
    </location>
</feature>
<comment type="subcellular location">
    <subcellularLocation>
        <location evidence="1">Nucleus</location>
    </subcellularLocation>
</comment>
<dbReference type="PANTHER" id="PTHR10015:SF336">
    <property type="entry name" value="HEAT SHOCK TRANSCRIPTION FACTOR, Y-LINKED"/>
    <property type="match status" value="1"/>
</dbReference>
<dbReference type="SMART" id="SM00415">
    <property type="entry name" value="HSF"/>
    <property type="match status" value="1"/>
</dbReference>
<feature type="domain" description="HSF-type DNA-binding" evidence="7">
    <location>
        <begin position="26"/>
        <end position="137"/>
    </location>
</feature>
<evidence type="ECO:0000256" key="3">
    <source>
        <dbReference type="ARBA" id="ARBA00023125"/>
    </source>
</evidence>
<sequence>HEKAPQLTVNCDSMDADDSSLPESINRNNFPAKLWRLVNNPVNKAIFWDSLGEVVIIDQKLFEMQILSPTSTASDNAFKTNNFSSFVRQLNLYGFRKADPGVRDRHHASGHSATYHYFYNPNFQQDRPELVARLRRLTVDNKAKLQAGLNVNCRPPSRYLRQGGADDGKDVKRGKCPCLRSWLWGKRGIGNTTILQLFQGSTHPYYPCKGQATTTQSATPIPPRYLIRDHGAALSPSVFHMDKGIPLSLSHHYSGVAPISTAENAPQSLVACANHGNPHVTSFNSSNVQFQPGYQPPGEQYVGS</sequence>
<evidence type="ECO:0000256" key="6">
    <source>
        <dbReference type="SAM" id="MobiDB-lite"/>
    </source>
</evidence>
<evidence type="ECO:0000313" key="8">
    <source>
        <dbReference type="Ensembl" id="ENSENLP00000015099.1"/>
    </source>
</evidence>
<name>A0A665U7P4_ECHNA</name>
<dbReference type="AlphaFoldDB" id="A0A665U7P4"/>
<dbReference type="SUPFAM" id="SSF46785">
    <property type="entry name" value="Winged helix' DNA-binding domain"/>
    <property type="match status" value="1"/>
</dbReference>
<dbReference type="PANTHER" id="PTHR10015">
    <property type="entry name" value="HEAT SHOCK TRANSCRIPTION FACTOR"/>
    <property type="match status" value="1"/>
</dbReference>
<dbReference type="Proteomes" id="UP000472264">
    <property type="component" value="Chromosome 14"/>
</dbReference>
<dbReference type="Pfam" id="PF00447">
    <property type="entry name" value="HSF_DNA-bind"/>
    <property type="match status" value="1"/>
</dbReference>
<comment type="similarity">
    <text evidence="2 5">Belongs to the HSF family.</text>
</comment>
<dbReference type="Ensembl" id="ENSENLT00000015691.1">
    <property type="protein sequence ID" value="ENSENLP00000015099.1"/>
    <property type="gene ID" value="ENSENLG00000007042.1"/>
</dbReference>
<keyword evidence="3" id="KW-0238">DNA-binding</keyword>
<dbReference type="GO" id="GO:0043565">
    <property type="term" value="F:sequence-specific DNA binding"/>
    <property type="evidence" value="ECO:0007669"/>
    <property type="project" value="InterPro"/>
</dbReference>
<proteinExistence type="inferred from homology"/>
<protein>
    <recommendedName>
        <fullName evidence="7">HSF-type DNA-binding domain-containing protein</fullName>
    </recommendedName>
</protein>
<dbReference type="InParanoid" id="A0A665U7P4"/>
<evidence type="ECO:0000259" key="7">
    <source>
        <dbReference type="SMART" id="SM00415"/>
    </source>
</evidence>
<evidence type="ECO:0000256" key="5">
    <source>
        <dbReference type="RuleBase" id="RU004020"/>
    </source>
</evidence>
<accession>A0A665U7P4</accession>
<keyword evidence="4" id="KW-0539">Nucleus</keyword>
<dbReference type="Gene3D" id="1.10.10.10">
    <property type="entry name" value="Winged helix-like DNA-binding domain superfamily/Winged helix DNA-binding domain"/>
    <property type="match status" value="1"/>
</dbReference>
<reference evidence="8" key="2">
    <citation type="submission" date="2025-08" db="UniProtKB">
        <authorList>
            <consortium name="Ensembl"/>
        </authorList>
    </citation>
    <scope>IDENTIFICATION</scope>
</reference>
<dbReference type="GO" id="GO:0005634">
    <property type="term" value="C:nucleus"/>
    <property type="evidence" value="ECO:0007669"/>
    <property type="project" value="UniProtKB-SubCell"/>
</dbReference>